<reference evidence="1" key="1">
    <citation type="submission" date="2020-04" db="EMBL/GenBank/DDBJ databases">
        <authorList>
            <person name="Chiriac C."/>
            <person name="Salcher M."/>
            <person name="Ghai R."/>
            <person name="Kavagutti S V."/>
        </authorList>
    </citation>
    <scope>NUCLEOTIDE SEQUENCE</scope>
</reference>
<gene>
    <name evidence="1" type="ORF">UFOVP515_5</name>
</gene>
<protein>
    <submittedName>
        <fullName evidence="1">Uncharacterized protein</fullName>
    </submittedName>
</protein>
<organism evidence="1">
    <name type="scientific">uncultured Caudovirales phage</name>
    <dbReference type="NCBI Taxonomy" id="2100421"/>
    <lineage>
        <taxon>Viruses</taxon>
        <taxon>Duplodnaviria</taxon>
        <taxon>Heunggongvirae</taxon>
        <taxon>Uroviricota</taxon>
        <taxon>Caudoviricetes</taxon>
        <taxon>Peduoviridae</taxon>
        <taxon>Maltschvirus</taxon>
        <taxon>Maltschvirus maltsch</taxon>
    </lineage>
</organism>
<name>A0A6J5MJR2_9CAUD</name>
<sequence length="589" mass="64587">MDALRGSLSNAESFGRGFAVAPVGLLGDIEGLLRKGVNFSFGRGGVNVGETPVLPTTEGLLSNIPRMTPRRMETAGMEQIGSAANPRGPINLGRAVASLPSDVARAGKEFLAAGQPARVVSPSKLNLNKGIYKPELTMEEMLKVKDIPTVDRVKQSIDLVGEDQFKKMVDAQYKKYKPTDQDQEAMLVESVTLDILGKAQRSPYPQEQALRTAQENAATLGQSANQETRMLQQGFYPDWYHGSTGDITNFRPDLLGEATGAASAKKAYFFARDPQNPPAGLLQKTTDQESIDLLKRLGKTDEEIAALNAVSMEGNAAQTASGYAQIGGSREYREAMRKANAAEKRGDWNEYEKQMQIAEDSEISRMNYAQGLVAKYGDARDQMLKTIKNTIYSKKLSQEEASALDKKYMELMPYGWYNTFEPKQFNDLKKQLVNLVGEDAAAPALKQIDDFKSIKAERMISENTQEGGNVLPVALRYKNPMVYDFAGSSYRDQSYSDLIDQAMAGGHDALIMKNTYDPASGPSKLIDVGAVFRPDQIRSRNAAFDPFRKDVATATAMGVALPDLLASPVDQQRQQPSIEDLVNYGLLSP</sequence>
<dbReference type="EMBL" id="LR796482">
    <property type="protein sequence ID" value="CAB4146964.1"/>
    <property type="molecule type" value="Genomic_DNA"/>
</dbReference>
<evidence type="ECO:0000313" key="1">
    <source>
        <dbReference type="EMBL" id="CAB4146964.1"/>
    </source>
</evidence>
<proteinExistence type="predicted"/>
<accession>A0A6J5MJR2</accession>